<evidence type="ECO:0000313" key="3">
    <source>
        <dbReference type="EMBL" id="MBA8949296.1"/>
    </source>
</evidence>
<name>A0A7W3LJH5_ACTNM</name>
<reference evidence="3 4" key="1">
    <citation type="submission" date="2020-08" db="EMBL/GenBank/DDBJ databases">
        <title>Genomic Encyclopedia of Type Strains, Phase IV (KMG-IV): sequencing the most valuable type-strain genomes for metagenomic binning, comparative biology and taxonomic classification.</title>
        <authorList>
            <person name="Goeker M."/>
        </authorList>
    </citation>
    <scope>NUCLEOTIDE SEQUENCE [LARGE SCALE GENOMIC DNA]</scope>
    <source>
        <strain evidence="3 4">DSM 44197</strain>
    </source>
</reference>
<keyword evidence="2" id="KW-0732">Signal</keyword>
<evidence type="ECO:0000256" key="2">
    <source>
        <dbReference type="SAM" id="SignalP"/>
    </source>
</evidence>
<evidence type="ECO:0000313" key="4">
    <source>
        <dbReference type="Proteomes" id="UP000572680"/>
    </source>
</evidence>
<comment type="caution">
    <text evidence="3">The sequence shown here is derived from an EMBL/GenBank/DDBJ whole genome shotgun (WGS) entry which is preliminary data.</text>
</comment>
<dbReference type="EMBL" id="JACJIA010000001">
    <property type="protein sequence ID" value="MBA8949296.1"/>
    <property type="molecule type" value="Genomic_DNA"/>
</dbReference>
<gene>
    <name evidence="3" type="ORF">HNR61_000894</name>
</gene>
<feature type="region of interest" description="Disordered" evidence="1">
    <location>
        <begin position="23"/>
        <end position="43"/>
    </location>
</feature>
<sequence length="209" mass="21947">MRTTIAAAVLTAGALALAGGSAHAAQPQAPSPAPSPTQSKEAHVTGDAWVRYSVDPQNPLRRFVFDAHGQPFKVADGKIVFGAARGTVRFDHPGPNGEHNWGTVNVDYVMTGGPVAVVSGTSPGGLWPKGARMTFTVHDDPRGDRYDRMGFSWGVVDPRCAQMDMGPAPFTSYVSGKGYRVQHAELPAVPEGTQGPDKAPTCVNADLLG</sequence>
<dbReference type="AlphaFoldDB" id="A0A7W3LJH5"/>
<organism evidence="3 4">
    <name type="scientific">Actinomadura namibiensis</name>
    <dbReference type="NCBI Taxonomy" id="182080"/>
    <lineage>
        <taxon>Bacteria</taxon>
        <taxon>Bacillati</taxon>
        <taxon>Actinomycetota</taxon>
        <taxon>Actinomycetes</taxon>
        <taxon>Streptosporangiales</taxon>
        <taxon>Thermomonosporaceae</taxon>
        <taxon>Actinomadura</taxon>
    </lineage>
</organism>
<evidence type="ECO:0000256" key="1">
    <source>
        <dbReference type="SAM" id="MobiDB-lite"/>
    </source>
</evidence>
<proteinExistence type="predicted"/>
<accession>A0A7W3LJH5</accession>
<dbReference type="Proteomes" id="UP000572680">
    <property type="component" value="Unassembled WGS sequence"/>
</dbReference>
<protein>
    <submittedName>
        <fullName evidence="3">Uncharacterized protein</fullName>
    </submittedName>
</protein>
<dbReference type="RefSeq" id="WP_182841755.1">
    <property type="nucleotide sequence ID" value="NZ_BAAALP010000003.1"/>
</dbReference>
<feature type="signal peptide" evidence="2">
    <location>
        <begin position="1"/>
        <end position="24"/>
    </location>
</feature>
<feature type="chain" id="PRO_5030510249" evidence="2">
    <location>
        <begin position="25"/>
        <end position="209"/>
    </location>
</feature>
<keyword evidence="4" id="KW-1185">Reference proteome</keyword>